<reference evidence="1 2" key="1">
    <citation type="submission" date="2014-02" db="EMBL/GenBank/DDBJ databases">
        <title>The genome sequence of Colletotrichum salicis CBS 607.94.</title>
        <authorList>
            <person name="Baroncelli R."/>
            <person name="Thon M.R."/>
        </authorList>
    </citation>
    <scope>NUCLEOTIDE SEQUENCE [LARGE SCALE GENOMIC DNA]</scope>
    <source>
        <strain evidence="1 2">CBS 607.94</strain>
    </source>
</reference>
<evidence type="ECO:0000313" key="2">
    <source>
        <dbReference type="Proteomes" id="UP000070121"/>
    </source>
</evidence>
<organism evidence="1 2">
    <name type="scientific">Colletotrichum salicis</name>
    <dbReference type="NCBI Taxonomy" id="1209931"/>
    <lineage>
        <taxon>Eukaryota</taxon>
        <taxon>Fungi</taxon>
        <taxon>Dikarya</taxon>
        <taxon>Ascomycota</taxon>
        <taxon>Pezizomycotina</taxon>
        <taxon>Sordariomycetes</taxon>
        <taxon>Hypocreomycetidae</taxon>
        <taxon>Glomerellales</taxon>
        <taxon>Glomerellaceae</taxon>
        <taxon>Colletotrichum</taxon>
        <taxon>Colletotrichum acutatum species complex</taxon>
    </lineage>
</organism>
<protein>
    <submittedName>
        <fullName evidence="1">Uncharacterized protein</fullName>
    </submittedName>
</protein>
<dbReference type="AlphaFoldDB" id="A0A135V4C5"/>
<keyword evidence="2" id="KW-1185">Reference proteome</keyword>
<proteinExistence type="predicted"/>
<dbReference type="OrthoDB" id="4494065at2759"/>
<gene>
    <name evidence="1" type="ORF">CSAL01_04582</name>
</gene>
<evidence type="ECO:0000313" key="1">
    <source>
        <dbReference type="EMBL" id="KXH67377.1"/>
    </source>
</evidence>
<sequence length="254" mass="28005">MSVHPRCAGDVTFNTLSSNAFSEWPESIAGIICKTPPVGRNGAPRFAECCSGTVYNITSPTSPSDMAYPVLFVRYLLPNQSANERRQPAKPIWVQRPLHVTHQQHQGAIVWGGCLRHGDAAGCGVAHVVSKYACSLVEDQPECFAHCDGVDECCDNFVVSETFYLNVRIKRRIHLAYHSVGNSDKRGRGDTDGQQCRYRCKSACETPHAERAASCPEHAAVSRVGLLIAYVGTSPMDMTLVRDQYQRLCFDNLV</sequence>
<name>A0A135V4C5_9PEZI</name>
<accession>A0A135V4C5</accession>
<dbReference type="Proteomes" id="UP000070121">
    <property type="component" value="Unassembled WGS sequence"/>
</dbReference>
<comment type="caution">
    <text evidence="1">The sequence shown here is derived from an EMBL/GenBank/DDBJ whole genome shotgun (WGS) entry which is preliminary data.</text>
</comment>
<dbReference type="EMBL" id="JFFI01000487">
    <property type="protein sequence ID" value="KXH67377.1"/>
    <property type="molecule type" value="Genomic_DNA"/>
</dbReference>